<evidence type="ECO:0000256" key="11">
    <source>
        <dbReference type="SAM" id="MobiDB-lite"/>
    </source>
</evidence>
<comment type="subcellular location">
    <subcellularLocation>
        <location evidence="10">Endomembrane system</location>
        <topology evidence="10">Lipid-anchor</topology>
    </subcellularLocation>
</comment>
<dbReference type="GO" id="GO:0012505">
    <property type="term" value="C:endomembrane system"/>
    <property type="evidence" value="ECO:0007669"/>
    <property type="project" value="UniProtKB-SubCell"/>
</dbReference>
<keyword evidence="8" id="KW-0449">Lipoprotein</keyword>
<comment type="caution">
    <text evidence="12">The sequence shown here is derived from an EMBL/GenBank/DDBJ whole genome shotgun (WGS) entry which is preliminary data.</text>
</comment>
<protein>
    <recommendedName>
        <fullName evidence="2">Ras-related protein Rab-21</fullName>
    </recommendedName>
</protein>
<evidence type="ECO:0000256" key="10">
    <source>
        <dbReference type="ARBA" id="ARBA00037868"/>
    </source>
</evidence>
<keyword evidence="7" id="KW-0472">Membrane</keyword>
<dbReference type="PANTHER" id="PTHR47978">
    <property type="match status" value="1"/>
</dbReference>
<evidence type="ECO:0000256" key="7">
    <source>
        <dbReference type="ARBA" id="ARBA00023136"/>
    </source>
</evidence>
<evidence type="ECO:0000256" key="9">
    <source>
        <dbReference type="ARBA" id="ARBA00023289"/>
    </source>
</evidence>
<keyword evidence="3" id="KW-0813">Transport</keyword>
<evidence type="ECO:0000313" key="13">
    <source>
        <dbReference type="Proteomes" id="UP000734854"/>
    </source>
</evidence>
<dbReference type="Pfam" id="PF00071">
    <property type="entry name" value="Ras"/>
    <property type="match status" value="1"/>
</dbReference>
<dbReference type="InterPro" id="IPR001806">
    <property type="entry name" value="Small_GTPase"/>
</dbReference>
<keyword evidence="6" id="KW-0342">GTP-binding</keyword>
<dbReference type="PRINTS" id="PR00449">
    <property type="entry name" value="RASTRNSFRMNG"/>
</dbReference>
<evidence type="ECO:0000256" key="5">
    <source>
        <dbReference type="ARBA" id="ARBA00022927"/>
    </source>
</evidence>
<dbReference type="EMBL" id="JACMSC010000014">
    <property type="protein sequence ID" value="KAG6489101.1"/>
    <property type="molecule type" value="Genomic_DNA"/>
</dbReference>
<accession>A0A8J5FRI1</accession>
<reference evidence="12 13" key="1">
    <citation type="submission" date="2020-08" db="EMBL/GenBank/DDBJ databases">
        <title>Plant Genome Project.</title>
        <authorList>
            <person name="Zhang R.-G."/>
        </authorList>
    </citation>
    <scope>NUCLEOTIDE SEQUENCE [LARGE SCALE GENOMIC DNA]</scope>
    <source>
        <tissue evidence="12">Rhizome</tissue>
    </source>
</reference>
<dbReference type="PROSITE" id="PS51419">
    <property type="entry name" value="RAB"/>
    <property type="match status" value="1"/>
</dbReference>
<feature type="region of interest" description="Disordered" evidence="11">
    <location>
        <begin position="197"/>
        <end position="226"/>
    </location>
</feature>
<dbReference type="SMART" id="SM00173">
    <property type="entry name" value="RAS"/>
    <property type="match status" value="1"/>
</dbReference>
<keyword evidence="9" id="KW-0636">Prenylation</keyword>
<evidence type="ECO:0000256" key="8">
    <source>
        <dbReference type="ARBA" id="ARBA00023288"/>
    </source>
</evidence>
<evidence type="ECO:0000256" key="2">
    <source>
        <dbReference type="ARBA" id="ARBA00014900"/>
    </source>
</evidence>
<keyword evidence="13" id="KW-1185">Reference proteome</keyword>
<dbReference type="GO" id="GO:0005525">
    <property type="term" value="F:GTP binding"/>
    <property type="evidence" value="ECO:0007669"/>
    <property type="project" value="UniProtKB-KW"/>
</dbReference>
<dbReference type="InterPro" id="IPR027417">
    <property type="entry name" value="P-loop_NTPase"/>
</dbReference>
<evidence type="ECO:0000256" key="6">
    <source>
        <dbReference type="ARBA" id="ARBA00023134"/>
    </source>
</evidence>
<dbReference type="NCBIfam" id="TIGR00231">
    <property type="entry name" value="small_GTP"/>
    <property type="match status" value="1"/>
</dbReference>
<dbReference type="Proteomes" id="UP000734854">
    <property type="component" value="Unassembled WGS sequence"/>
</dbReference>
<dbReference type="SUPFAM" id="SSF52540">
    <property type="entry name" value="P-loop containing nucleoside triphosphate hydrolases"/>
    <property type="match status" value="1"/>
</dbReference>
<evidence type="ECO:0000256" key="3">
    <source>
        <dbReference type="ARBA" id="ARBA00022448"/>
    </source>
</evidence>
<dbReference type="FunFam" id="3.40.50.300:FF:000550">
    <property type="entry name" value="ras-related protein Rab-21"/>
    <property type="match status" value="1"/>
</dbReference>
<sequence length="226" mass="24725">MVLEPPPAAAPPPPPVLRLRKLAAAAALPLGGRVGKTSLVLRYVNNVFSEKQEATVQASYLTKRVVAGGVPITLSIWDTAGQERFHALGPIYYRDADGMYLQSALLVYDITDSDTFVRVKKWVKELQQMASKDIVMAIAANKSDLVRSKKYDTQEAESYATSIGAKLFVTSAKFGTGIDEVFHEIATRLLQKKKDSTEGLLPAPPRKGIIIVDDEPEQKPPPRCCS</sequence>
<dbReference type="InterPro" id="IPR005225">
    <property type="entry name" value="Small_GTP-bd"/>
</dbReference>
<dbReference type="GO" id="GO:0003924">
    <property type="term" value="F:GTPase activity"/>
    <property type="evidence" value="ECO:0007669"/>
    <property type="project" value="InterPro"/>
</dbReference>
<proteinExistence type="inferred from homology"/>
<comment type="similarity">
    <text evidence="1">Belongs to the small GTPase superfamily. Rab family.</text>
</comment>
<dbReference type="SMART" id="SM00175">
    <property type="entry name" value="RAB"/>
    <property type="match status" value="1"/>
</dbReference>
<gene>
    <name evidence="12" type="ORF">ZIOFF_050359</name>
</gene>
<evidence type="ECO:0000313" key="12">
    <source>
        <dbReference type="EMBL" id="KAG6489101.1"/>
    </source>
</evidence>
<dbReference type="PROSITE" id="PS51421">
    <property type="entry name" value="RAS"/>
    <property type="match status" value="1"/>
</dbReference>
<name>A0A8J5FRI1_ZINOF</name>
<keyword evidence="5" id="KW-0653">Protein transport</keyword>
<dbReference type="GO" id="GO:0015031">
    <property type="term" value="P:protein transport"/>
    <property type="evidence" value="ECO:0007669"/>
    <property type="project" value="UniProtKB-KW"/>
</dbReference>
<dbReference type="SMART" id="SM00174">
    <property type="entry name" value="RHO"/>
    <property type="match status" value="1"/>
</dbReference>
<keyword evidence="4" id="KW-0547">Nucleotide-binding</keyword>
<evidence type="ECO:0000256" key="1">
    <source>
        <dbReference type="ARBA" id="ARBA00006270"/>
    </source>
</evidence>
<evidence type="ECO:0000256" key="4">
    <source>
        <dbReference type="ARBA" id="ARBA00022741"/>
    </source>
</evidence>
<dbReference type="Gene3D" id="3.40.50.300">
    <property type="entry name" value="P-loop containing nucleotide triphosphate hydrolases"/>
    <property type="match status" value="1"/>
</dbReference>
<dbReference type="AlphaFoldDB" id="A0A8J5FRI1"/>
<organism evidence="12 13">
    <name type="scientific">Zingiber officinale</name>
    <name type="common">Ginger</name>
    <name type="synonym">Amomum zingiber</name>
    <dbReference type="NCBI Taxonomy" id="94328"/>
    <lineage>
        <taxon>Eukaryota</taxon>
        <taxon>Viridiplantae</taxon>
        <taxon>Streptophyta</taxon>
        <taxon>Embryophyta</taxon>
        <taxon>Tracheophyta</taxon>
        <taxon>Spermatophyta</taxon>
        <taxon>Magnoliopsida</taxon>
        <taxon>Liliopsida</taxon>
        <taxon>Zingiberales</taxon>
        <taxon>Zingiberaceae</taxon>
        <taxon>Zingiber</taxon>
    </lineage>
</organism>